<evidence type="ECO:0000313" key="2">
    <source>
        <dbReference type="Proteomes" id="UP000612055"/>
    </source>
</evidence>
<reference evidence="1" key="1">
    <citation type="journal article" date="2020" name="bioRxiv">
        <title>Comparative genomics of Chlamydomonas.</title>
        <authorList>
            <person name="Craig R.J."/>
            <person name="Hasan A.R."/>
            <person name="Ness R.W."/>
            <person name="Keightley P.D."/>
        </authorList>
    </citation>
    <scope>NUCLEOTIDE SEQUENCE</scope>
    <source>
        <strain evidence="1">CCAP 11/70</strain>
    </source>
</reference>
<protein>
    <submittedName>
        <fullName evidence="1">Uncharacterized protein</fullName>
    </submittedName>
</protein>
<dbReference type="Proteomes" id="UP000612055">
    <property type="component" value="Unassembled WGS sequence"/>
</dbReference>
<sequence>MADAALSLNVQLACPDASPAEPSTRCIAPACSYRAQEFGSFGALGDRVLKDLTAAGLLSFGGHESAYVSFYKWVSLHRRCLRRSLDASLPACTDNVFDTCTDDWRTLDSYAILSPAIEIQVATSMRGPDEAGSLIFGRSASMTRQAVSFESEAEGAELGFMSEPSLAVGSADSSLPSALRASRDGRMSIDGRPRASVDGRPRVSFDGAFRRSCDGRRSINGGGVGVGGVLLLPMGPGGVLDARSSYRC</sequence>
<dbReference type="EMBL" id="JAEHOE010000054">
    <property type="protein sequence ID" value="KAG2491293.1"/>
    <property type="molecule type" value="Genomic_DNA"/>
</dbReference>
<comment type="caution">
    <text evidence="1">The sequence shown here is derived from an EMBL/GenBank/DDBJ whole genome shotgun (WGS) entry which is preliminary data.</text>
</comment>
<evidence type="ECO:0000313" key="1">
    <source>
        <dbReference type="EMBL" id="KAG2491293.1"/>
    </source>
</evidence>
<name>A0A836BXJ6_9CHLO</name>
<gene>
    <name evidence="1" type="ORF">HYH03_010299</name>
</gene>
<dbReference type="AlphaFoldDB" id="A0A836BXJ6"/>
<keyword evidence="2" id="KW-1185">Reference proteome</keyword>
<proteinExistence type="predicted"/>
<accession>A0A836BXJ6</accession>
<organism evidence="1 2">
    <name type="scientific">Edaphochlamys debaryana</name>
    <dbReference type="NCBI Taxonomy" id="47281"/>
    <lineage>
        <taxon>Eukaryota</taxon>
        <taxon>Viridiplantae</taxon>
        <taxon>Chlorophyta</taxon>
        <taxon>core chlorophytes</taxon>
        <taxon>Chlorophyceae</taxon>
        <taxon>CS clade</taxon>
        <taxon>Chlamydomonadales</taxon>
        <taxon>Chlamydomonadales incertae sedis</taxon>
        <taxon>Edaphochlamys</taxon>
    </lineage>
</organism>